<organism evidence="3 4">
    <name type="scientific">Flagellimonas lutimaris</name>
    <dbReference type="NCBI Taxonomy" id="475082"/>
    <lineage>
        <taxon>Bacteria</taxon>
        <taxon>Pseudomonadati</taxon>
        <taxon>Bacteroidota</taxon>
        <taxon>Flavobacteriia</taxon>
        <taxon>Flavobacteriales</taxon>
        <taxon>Flavobacteriaceae</taxon>
        <taxon>Flagellimonas</taxon>
    </lineage>
</organism>
<proteinExistence type="predicted"/>
<evidence type="ECO:0000259" key="2">
    <source>
        <dbReference type="Pfam" id="PF13480"/>
    </source>
</evidence>
<accession>A0A3A1N3E3</accession>
<protein>
    <submittedName>
        <fullName evidence="3">GNAT family N-acetyltransferase</fullName>
    </submittedName>
</protein>
<dbReference type="RefSeq" id="WP_119609313.1">
    <property type="nucleotide sequence ID" value="NZ_QXFH01000077.1"/>
</dbReference>
<keyword evidence="1" id="KW-0472">Membrane</keyword>
<dbReference type="GO" id="GO:0016740">
    <property type="term" value="F:transferase activity"/>
    <property type="evidence" value="ECO:0007669"/>
    <property type="project" value="UniProtKB-KW"/>
</dbReference>
<gene>
    <name evidence="3" type="ORF">D2V08_15845</name>
</gene>
<sequence>MKKLGVNYHNFAFCFFEKNKVPFYYKEIKNVPKSYFVDNDAETNEVQIVNYVMPYVGRRKMTLKNGYDFYSKSYRLGYAMDFSNSLSAIDYLKDVLGKKTYKNLRQDRQRLHRDYSIHLKVYHGDINKDNYHLLFKTLKEYILKRFEGRTHKHTALTKWNFYVKSCYKLILSKNAALFVLYANNNPIAISLGYTHNNILKAAISSFDQSYYKYSLGKLMFVNQIEWCFLNNYKLLDTGWGNINYKIKFSNAVFYYDTKVFYPKDKLFKKILAFLISWGLFIKYSLVIIFVEKKLRRPKKVYKNRWLDLNSTKTYF</sequence>
<evidence type="ECO:0000256" key="1">
    <source>
        <dbReference type="SAM" id="Phobius"/>
    </source>
</evidence>
<feature type="transmembrane region" description="Helical" evidence="1">
    <location>
        <begin position="270"/>
        <end position="290"/>
    </location>
</feature>
<dbReference type="SUPFAM" id="SSF55729">
    <property type="entry name" value="Acyl-CoA N-acyltransferases (Nat)"/>
    <property type="match status" value="1"/>
</dbReference>
<keyword evidence="4" id="KW-1185">Reference proteome</keyword>
<dbReference type="EMBL" id="QXFH01000077">
    <property type="protein sequence ID" value="RIV30558.1"/>
    <property type="molecule type" value="Genomic_DNA"/>
</dbReference>
<dbReference type="InterPro" id="IPR038740">
    <property type="entry name" value="BioF2-like_GNAT_dom"/>
</dbReference>
<keyword evidence="1" id="KW-0812">Transmembrane</keyword>
<dbReference type="InterPro" id="IPR016181">
    <property type="entry name" value="Acyl_CoA_acyltransferase"/>
</dbReference>
<dbReference type="Gene3D" id="3.40.630.30">
    <property type="match status" value="1"/>
</dbReference>
<dbReference type="Proteomes" id="UP000266067">
    <property type="component" value="Unassembled WGS sequence"/>
</dbReference>
<dbReference type="AlphaFoldDB" id="A0A3A1N3E3"/>
<dbReference type="Pfam" id="PF13480">
    <property type="entry name" value="Acetyltransf_6"/>
    <property type="match status" value="1"/>
</dbReference>
<comment type="caution">
    <text evidence="3">The sequence shown here is derived from an EMBL/GenBank/DDBJ whole genome shotgun (WGS) entry which is preliminary data.</text>
</comment>
<reference evidence="3 4" key="1">
    <citation type="submission" date="2018-08" db="EMBL/GenBank/DDBJ databases">
        <title>Proposal of Muricauda 72 sp.nov. and Muricauda NH166 sp.nov., isolated from seawater.</title>
        <authorList>
            <person name="Cheng H."/>
            <person name="Wu Y.-H."/>
            <person name="Guo L.-L."/>
            <person name="Xu X.-W."/>
        </authorList>
    </citation>
    <scope>NUCLEOTIDE SEQUENCE [LARGE SCALE GENOMIC DNA]</scope>
    <source>
        <strain evidence="3 4">KCTC 22173</strain>
    </source>
</reference>
<evidence type="ECO:0000313" key="4">
    <source>
        <dbReference type="Proteomes" id="UP000266067"/>
    </source>
</evidence>
<evidence type="ECO:0000313" key="3">
    <source>
        <dbReference type="EMBL" id="RIV30558.1"/>
    </source>
</evidence>
<feature type="domain" description="BioF2-like acetyltransferase" evidence="2">
    <location>
        <begin position="98"/>
        <end position="245"/>
    </location>
</feature>
<name>A0A3A1N3E3_9FLAO</name>
<keyword evidence="3" id="KW-0808">Transferase</keyword>
<keyword evidence="1" id="KW-1133">Transmembrane helix</keyword>
<dbReference type="OrthoDB" id="1099770at2"/>